<keyword evidence="2" id="KW-1185">Reference proteome</keyword>
<proteinExistence type="predicted"/>
<evidence type="ECO:0000313" key="1">
    <source>
        <dbReference type="EMBL" id="EDX74744.1"/>
    </source>
</evidence>
<evidence type="ECO:0000313" key="2">
    <source>
        <dbReference type="Proteomes" id="UP000003835"/>
    </source>
</evidence>
<dbReference type="AlphaFoldDB" id="B4VU19"/>
<reference evidence="1 2" key="1">
    <citation type="submission" date="2008-07" db="EMBL/GenBank/DDBJ databases">
        <authorList>
            <person name="Tandeau de Marsac N."/>
            <person name="Ferriera S."/>
            <person name="Johnson J."/>
            <person name="Kravitz S."/>
            <person name="Beeson K."/>
            <person name="Sutton G."/>
            <person name="Rogers Y.-H."/>
            <person name="Friedman R."/>
            <person name="Frazier M."/>
            <person name="Venter J.C."/>
        </authorList>
    </citation>
    <scope>NUCLEOTIDE SEQUENCE [LARGE SCALE GENOMIC DNA]</scope>
    <source>
        <strain evidence="1 2">PCC 7420</strain>
    </source>
</reference>
<dbReference type="Proteomes" id="UP000003835">
    <property type="component" value="Unassembled WGS sequence"/>
</dbReference>
<gene>
    <name evidence="1" type="ORF">MC7420_6222</name>
</gene>
<dbReference type="HOGENOM" id="CLU_3287877_0_0_3"/>
<sequence>MHSKHKDSLSLNLFVGGNSPDADLSGTGVRPLAAFKVAYS</sequence>
<accession>B4VU19</accession>
<name>B4VU19_9CYAN</name>
<organism evidence="1 2">
    <name type="scientific">Coleofasciculus chthonoplastes PCC 7420</name>
    <dbReference type="NCBI Taxonomy" id="118168"/>
    <lineage>
        <taxon>Bacteria</taxon>
        <taxon>Bacillati</taxon>
        <taxon>Cyanobacteriota</taxon>
        <taxon>Cyanophyceae</taxon>
        <taxon>Coleofasciculales</taxon>
        <taxon>Coleofasciculaceae</taxon>
        <taxon>Coleofasciculus</taxon>
    </lineage>
</organism>
<protein>
    <submittedName>
        <fullName evidence="1">Uncharacterized protein</fullName>
    </submittedName>
</protein>
<dbReference type="EMBL" id="DS989852">
    <property type="protein sequence ID" value="EDX74744.1"/>
    <property type="molecule type" value="Genomic_DNA"/>
</dbReference>